<organism evidence="1 2">
    <name type="scientific">Spartinivicinus poritis</name>
    <dbReference type="NCBI Taxonomy" id="2994640"/>
    <lineage>
        <taxon>Bacteria</taxon>
        <taxon>Pseudomonadati</taxon>
        <taxon>Pseudomonadota</taxon>
        <taxon>Gammaproteobacteria</taxon>
        <taxon>Oceanospirillales</taxon>
        <taxon>Zooshikellaceae</taxon>
        <taxon>Spartinivicinus</taxon>
    </lineage>
</organism>
<sequence length="46" mass="5286">MKHHIQAMLTAQCLTSFFAVWTVHHHCEEQGLVARTIRNQVNAILT</sequence>
<dbReference type="EMBL" id="JAPMOU010000002">
    <property type="protein sequence ID" value="MDE1460712.1"/>
    <property type="molecule type" value="Genomic_DNA"/>
</dbReference>
<gene>
    <name evidence="1" type="ORF">ORQ98_01905</name>
</gene>
<reference evidence="1 2" key="1">
    <citation type="submission" date="2022-11" db="EMBL/GenBank/DDBJ databases">
        <title>Spartinivicinus poritis sp. nov., isolated from scleractinian coral Porites lutea.</title>
        <authorList>
            <person name="Zhang G."/>
            <person name="Cai L."/>
            <person name="Wei Q."/>
        </authorList>
    </citation>
    <scope>NUCLEOTIDE SEQUENCE [LARGE SCALE GENOMIC DNA]</scope>
    <source>
        <strain evidence="1 2">A2-2</strain>
    </source>
</reference>
<accession>A0ABT5U329</accession>
<dbReference type="RefSeq" id="WP_274687084.1">
    <property type="nucleotide sequence ID" value="NZ_JAPMOU010000002.1"/>
</dbReference>
<name>A0ABT5U329_9GAMM</name>
<keyword evidence="2" id="KW-1185">Reference proteome</keyword>
<protein>
    <submittedName>
        <fullName evidence="1">Uncharacterized protein</fullName>
    </submittedName>
</protein>
<evidence type="ECO:0000313" key="2">
    <source>
        <dbReference type="Proteomes" id="UP001528823"/>
    </source>
</evidence>
<comment type="caution">
    <text evidence="1">The sequence shown here is derived from an EMBL/GenBank/DDBJ whole genome shotgun (WGS) entry which is preliminary data.</text>
</comment>
<dbReference type="Proteomes" id="UP001528823">
    <property type="component" value="Unassembled WGS sequence"/>
</dbReference>
<evidence type="ECO:0000313" key="1">
    <source>
        <dbReference type="EMBL" id="MDE1460712.1"/>
    </source>
</evidence>
<proteinExistence type="predicted"/>